<dbReference type="Proteomes" id="UP000283003">
    <property type="component" value="Unassembled WGS sequence"/>
</dbReference>
<organism evidence="2 3">
    <name type="scientific">Croceicoccus ponticola</name>
    <dbReference type="NCBI Taxonomy" id="2217664"/>
    <lineage>
        <taxon>Bacteria</taxon>
        <taxon>Pseudomonadati</taxon>
        <taxon>Pseudomonadota</taxon>
        <taxon>Alphaproteobacteria</taxon>
        <taxon>Sphingomonadales</taxon>
        <taxon>Erythrobacteraceae</taxon>
        <taxon>Croceicoccus</taxon>
    </lineage>
</organism>
<gene>
    <name evidence="2" type="ORF">EKN06_11170</name>
</gene>
<dbReference type="Pfam" id="PF12680">
    <property type="entry name" value="SnoaL_2"/>
    <property type="match status" value="1"/>
</dbReference>
<dbReference type="AlphaFoldDB" id="A0A437GWS4"/>
<name>A0A437GWS4_9SPHN</name>
<dbReference type="PANTHER" id="PTHR41252:SF1">
    <property type="entry name" value="BLR2505 PROTEIN"/>
    <property type="match status" value="1"/>
</dbReference>
<dbReference type="RefSeq" id="WP_127612989.1">
    <property type="nucleotide sequence ID" value="NZ_RXOL01000004.1"/>
</dbReference>
<dbReference type="SUPFAM" id="SSF54427">
    <property type="entry name" value="NTF2-like"/>
    <property type="match status" value="1"/>
</dbReference>
<protein>
    <submittedName>
        <fullName evidence="2">Nuclear transport factor 2 family protein</fullName>
    </submittedName>
</protein>
<dbReference type="InterPro" id="IPR032710">
    <property type="entry name" value="NTF2-like_dom_sf"/>
</dbReference>
<accession>A0A437GWS4</accession>
<keyword evidence="3" id="KW-1185">Reference proteome</keyword>
<reference evidence="2 3" key="1">
    <citation type="submission" date="2018-12" db="EMBL/GenBank/DDBJ databases">
        <title>Croceicoccus ponticola sp. nov., a lipolytic bacterium isolated from seawater.</title>
        <authorList>
            <person name="Yoon J.-H."/>
        </authorList>
    </citation>
    <scope>NUCLEOTIDE SEQUENCE [LARGE SCALE GENOMIC DNA]</scope>
    <source>
        <strain evidence="2 3">GM-16</strain>
    </source>
</reference>
<dbReference type="InterPro" id="IPR037401">
    <property type="entry name" value="SnoaL-like"/>
</dbReference>
<dbReference type="PANTHER" id="PTHR41252">
    <property type="entry name" value="BLR2505 PROTEIN"/>
    <property type="match status" value="1"/>
</dbReference>
<evidence type="ECO:0000313" key="3">
    <source>
        <dbReference type="Proteomes" id="UP000283003"/>
    </source>
</evidence>
<dbReference type="Gene3D" id="3.10.450.50">
    <property type="match status" value="1"/>
</dbReference>
<sequence length="132" mass="14365">MSSEQMVAVVNELYAECAVGNWDRVAELVTDDLEIVEAKGLPMEGTYRGKTALQELFVKVFGMLDISGVDLLDMCTGKDHVVALARMNFADPDVPAAELAEAFRFRDGKVCSIVPYYFDQAPVRAAADAKAA</sequence>
<proteinExistence type="predicted"/>
<evidence type="ECO:0000313" key="2">
    <source>
        <dbReference type="EMBL" id="RVQ66568.1"/>
    </source>
</evidence>
<evidence type="ECO:0000259" key="1">
    <source>
        <dbReference type="Pfam" id="PF12680"/>
    </source>
</evidence>
<dbReference type="OrthoDB" id="582171at2"/>
<comment type="caution">
    <text evidence="2">The sequence shown here is derived from an EMBL/GenBank/DDBJ whole genome shotgun (WGS) entry which is preliminary data.</text>
</comment>
<dbReference type="EMBL" id="RXOL01000004">
    <property type="protein sequence ID" value="RVQ66568.1"/>
    <property type="molecule type" value="Genomic_DNA"/>
</dbReference>
<feature type="domain" description="SnoaL-like" evidence="1">
    <location>
        <begin position="10"/>
        <end position="112"/>
    </location>
</feature>